<dbReference type="AlphaFoldDB" id="A0A8S3EB04"/>
<comment type="caution">
    <text evidence="2">The sequence shown here is derived from an EMBL/GenBank/DDBJ whole genome shotgun (WGS) entry which is preliminary data.</text>
</comment>
<evidence type="ECO:0000313" key="3">
    <source>
        <dbReference type="Proteomes" id="UP000681720"/>
    </source>
</evidence>
<accession>A0A8S3EB04</accession>
<reference evidence="2" key="1">
    <citation type="submission" date="2021-02" db="EMBL/GenBank/DDBJ databases">
        <authorList>
            <person name="Nowell W R."/>
        </authorList>
    </citation>
    <scope>NUCLEOTIDE SEQUENCE</scope>
</reference>
<gene>
    <name evidence="1" type="ORF">GIL414_LOCUS59418</name>
    <name evidence="2" type="ORF">GIL414_LOCUS59577</name>
</gene>
<dbReference type="EMBL" id="CAJOBJ010224578">
    <property type="protein sequence ID" value="CAF5040769.1"/>
    <property type="molecule type" value="Genomic_DNA"/>
</dbReference>
<organism evidence="2 3">
    <name type="scientific">Rotaria magnacalcarata</name>
    <dbReference type="NCBI Taxonomy" id="392030"/>
    <lineage>
        <taxon>Eukaryota</taxon>
        <taxon>Metazoa</taxon>
        <taxon>Spiralia</taxon>
        <taxon>Gnathifera</taxon>
        <taxon>Rotifera</taxon>
        <taxon>Eurotatoria</taxon>
        <taxon>Bdelloidea</taxon>
        <taxon>Philodinida</taxon>
        <taxon>Philodinidae</taxon>
        <taxon>Rotaria</taxon>
    </lineage>
</organism>
<sequence length="26" mass="3040">MENELLRKYKVGGKPTIQPRKPLIVM</sequence>
<protein>
    <submittedName>
        <fullName evidence="2">Uncharacterized protein</fullName>
    </submittedName>
</protein>
<feature type="non-terminal residue" evidence="2">
    <location>
        <position position="1"/>
    </location>
</feature>
<proteinExistence type="predicted"/>
<name>A0A8S3EB04_9BILA</name>
<dbReference type="EMBL" id="CAJOBJ010225943">
    <property type="protein sequence ID" value="CAF5043858.1"/>
    <property type="molecule type" value="Genomic_DNA"/>
</dbReference>
<dbReference type="Proteomes" id="UP000681720">
    <property type="component" value="Unassembled WGS sequence"/>
</dbReference>
<evidence type="ECO:0000313" key="1">
    <source>
        <dbReference type="EMBL" id="CAF5040769.1"/>
    </source>
</evidence>
<evidence type="ECO:0000313" key="2">
    <source>
        <dbReference type="EMBL" id="CAF5043858.1"/>
    </source>
</evidence>